<dbReference type="AlphaFoldDB" id="R7S1V0"/>
<dbReference type="GeneID" id="18884067"/>
<dbReference type="RefSeq" id="XP_007389022.1">
    <property type="nucleotide sequence ID" value="XM_007388960.1"/>
</dbReference>
<proteinExistence type="predicted"/>
<keyword evidence="2" id="KW-1185">Reference proteome</keyword>
<organism evidence="1 2">
    <name type="scientific">Punctularia strigosozonata (strain HHB-11173)</name>
    <name type="common">White-rot fungus</name>
    <dbReference type="NCBI Taxonomy" id="741275"/>
    <lineage>
        <taxon>Eukaryota</taxon>
        <taxon>Fungi</taxon>
        <taxon>Dikarya</taxon>
        <taxon>Basidiomycota</taxon>
        <taxon>Agaricomycotina</taxon>
        <taxon>Agaricomycetes</taxon>
        <taxon>Corticiales</taxon>
        <taxon>Punctulariaceae</taxon>
        <taxon>Punctularia</taxon>
    </lineage>
</organism>
<dbReference type="Proteomes" id="UP000054196">
    <property type="component" value="Unassembled WGS sequence"/>
</dbReference>
<evidence type="ECO:0000313" key="2">
    <source>
        <dbReference type="Proteomes" id="UP000054196"/>
    </source>
</evidence>
<accession>R7S1V0</accession>
<dbReference type="KEGG" id="psq:PUNSTDRAFT_56000"/>
<name>R7S1V0_PUNST</name>
<reference evidence="2" key="1">
    <citation type="journal article" date="2012" name="Science">
        <title>The Paleozoic origin of enzymatic lignin decomposition reconstructed from 31 fungal genomes.</title>
        <authorList>
            <person name="Floudas D."/>
            <person name="Binder M."/>
            <person name="Riley R."/>
            <person name="Barry K."/>
            <person name="Blanchette R.A."/>
            <person name="Henrissat B."/>
            <person name="Martinez A.T."/>
            <person name="Otillar R."/>
            <person name="Spatafora J.W."/>
            <person name="Yadav J.S."/>
            <person name="Aerts A."/>
            <person name="Benoit I."/>
            <person name="Boyd A."/>
            <person name="Carlson A."/>
            <person name="Copeland A."/>
            <person name="Coutinho P.M."/>
            <person name="de Vries R.P."/>
            <person name="Ferreira P."/>
            <person name="Findley K."/>
            <person name="Foster B."/>
            <person name="Gaskell J."/>
            <person name="Glotzer D."/>
            <person name="Gorecki P."/>
            <person name="Heitman J."/>
            <person name="Hesse C."/>
            <person name="Hori C."/>
            <person name="Igarashi K."/>
            <person name="Jurgens J.A."/>
            <person name="Kallen N."/>
            <person name="Kersten P."/>
            <person name="Kohler A."/>
            <person name="Kuees U."/>
            <person name="Kumar T.K.A."/>
            <person name="Kuo A."/>
            <person name="LaButti K."/>
            <person name="Larrondo L.F."/>
            <person name="Lindquist E."/>
            <person name="Ling A."/>
            <person name="Lombard V."/>
            <person name="Lucas S."/>
            <person name="Lundell T."/>
            <person name="Martin R."/>
            <person name="McLaughlin D.J."/>
            <person name="Morgenstern I."/>
            <person name="Morin E."/>
            <person name="Murat C."/>
            <person name="Nagy L.G."/>
            <person name="Nolan M."/>
            <person name="Ohm R.A."/>
            <person name="Patyshakuliyeva A."/>
            <person name="Rokas A."/>
            <person name="Ruiz-Duenas F.J."/>
            <person name="Sabat G."/>
            <person name="Salamov A."/>
            <person name="Samejima M."/>
            <person name="Schmutz J."/>
            <person name="Slot J.C."/>
            <person name="St John F."/>
            <person name="Stenlid J."/>
            <person name="Sun H."/>
            <person name="Sun S."/>
            <person name="Syed K."/>
            <person name="Tsang A."/>
            <person name="Wiebenga A."/>
            <person name="Young D."/>
            <person name="Pisabarro A."/>
            <person name="Eastwood D.C."/>
            <person name="Martin F."/>
            <person name="Cullen D."/>
            <person name="Grigoriev I.V."/>
            <person name="Hibbett D.S."/>
        </authorList>
    </citation>
    <scope>NUCLEOTIDE SEQUENCE [LARGE SCALE GENOMIC DNA]</scope>
    <source>
        <strain evidence="2">HHB-11173 SS5</strain>
    </source>
</reference>
<sequence>MSQSLALADAPGMLACSTAGPDRVVEGGGILVSAPAGRSMDHCTPDGIVSSRLPAWLSQAR</sequence>
<gene>
    <name evidence="1" type="ORF">PUNSTDRAFT_56000</name>
</gene>
<evidence type="ECO:0000313" key="1">
    <source>
        <dbReference type="EMBL" id="EIN03737.1"/>
    </source>
</evidence>
<dbReference type="HOGENOM" id="CLU_2923753_0_0_1"/>
<dbReference type="EMBL" id="JH687559">
    <property type="protein sequence ID" value="EIN03737.1"/>
    <property type="molecule type" value="Genomic_DNA"/>
</dbReference>
<protein>
    <submittedName>
        <fullName evidence="1">Uncharacterized protein</fullName>
    </submittedName>
</protein>